<organism evidence="8 9">
    <name type="scientific">Nyssa sinensis</name>
    <dbReference type="NCBI Taxonomy" id="561372"/>
    <lineage>
        <taxon>Eukaryota</taxon>
        <taxon>Viridiplantae</taxon>
        <taxon>Streptophyta</taxon>
        <taxon>Embryophyta</taxon>
        <taxon>Tracheophyta</taxon>
        <taxon>Spermatophyta</taxon>
        <taxon>Magnoliopsida</taxon>
        <taxon>eudicotyledons</taxon>
        <taxon>Gunneridae</taxon>
        <taxon>Pentapetalae</taxon>
        <taxon>asterids</taxon>
        <taxon>Cornales</taxon>
        <taxon>Nyssaceae</taxon>
        <taxon>Nyssa</taxon>
    </lineage>
</organism>
<proteinExistence type="predicted"/>
<dbReference type="Proteomes" id="UP000325577">
    <property type="component" value="Linkage Group LG4"/>
</dbReference>
<keyword evidence="2" id="KW-1015">Disulfide bond</keyword>
<feature type="signal peptide" evidence="5">
    <location>
        <begin position="1"/>
        <end position="31"/>
    </location>
</feature>
<reference evidence="8 9" key="1">
    <citation type="submission" date="2019-09" db="EMBL/GenBank/DDBJ databases">
        <title>A chromosome-level genome assembly of the Chinese tupelo Nyssa sinensis.</title>
        <authorList>
            <person name="Yang X."/>
            <person name="Kang M."/>
            <person name="Yang Y."/>
            <person name="Xiong H."/>
            <person name="Wang M."/>
            <person name="Zhang Z."/>
            <person name="Wang Z."/>
            <person name="Wu H."/>
            <person name="Ma T."/>
            <person name="Liu J."/>
            <person name="Xi Z."/>
        </authorList>
    </citation>
    <scope>NUCLEOTIDE SEQUENCE [LARGE SCALE GENOMIC DNA]</scope>
    <source>
        <strain evidence="8">J267</strain>
        <tissue evidence="8">Leaf</tissue>
    </source>
</reference>
<dbReference type="Pfam" id="PF08276">
    <property type="entry name" value="PAN_2"/>
    <property type="match status" value="1"/>
</dbReference>
<dbReference type="Pfam" id="PF00954">
    <property type="entry name" value="S_locus_glycop"/>
    <property type="match status" value="1"/>
</dbReference>
<dbReference type="SMART" id="SM00108">
    <property type="entry name" value="B_lectin"/>
    <property type="match status" value="1"/>
</dbReference>
<dbReference type="Gene3D" id="2.90.10.10">
    <property type="entry name" value="Bulb-type lectin domain"/>
    <property type="match status" value="1"/>
</dbReference>
<feature type="chain" id="PRO_5023914105" description="Bulb-type lectin domain-containing protein" evidence="5">
    <location>
        <begin position="32"/>
        <end position="509"/>
    </location>
</feature>
<dbReference type="InterPro" id="IPR003609">
    <property type="entry name" value="Pan_app"/>
</dbReference>
<evidence type="ECO:0000259" key="6">
    <source>
        <dbReference type="PROSITE" id="PS50927"/>
    </source>
</evidence>
<dbReference type="FunFam" id="2.90.10.10:FF:000004">
    <property type="entry name" value="G-type lectin S-receptor-like serine/threonine-protein kinase"/>
    <property type="match status" value="1"/>
</dbReference>
<dbReference type="GO" id="GO:0048544">
    <property type="term" value="P:recognition of pollen"/>
    <property type="evidence" value="ECO:0007669"/>
    <property type="project" value="InterPro"/>
</dbReference>
<evidence type="ECO:0000256" key="2">
    <source>
        <dbReference type="ARBA" id="ARBA00023157"/>
    </source>
</evidence>
<dbReference type="CDD" id="cd00028">
    <property type="entry name" value="B_lectin"/>
    <property type="match status" value="1"/>
</dbReference>
<dbReference type="InterPro" id="IPR000858">
    <property type="entry name" value="S_locus_glycoprot_dom"/>
</dbReference>
<dbReference type="InterPro" id="IPR036426">
    <property type="entry name" value="Bulb-type_lectin_dom_sf"/>
</dbReference>
<feature type="domain" description="Apple" evidence="7">
    <location>
        <begin position="343"/>
        <end position="424"/>
    </location>
</feature>
<feature type="transmembrane region" description="Helical" evidence="4">
    <location>
        <begin position="440"/>
        <end position="463"/>
    </location>
</feature>
<dbReference type="AlphaFoldDB" id="A0A5J5A317"/>
<keyword evidence="3" id="KW-0325">Glycoprotein</keyword>
<dbReference type="SUPFAM" id="SSF51110">
    <property type="entry name" value="alpha-D-mannose-specific plant lectins"/>
    <property type="match status" value="1"/>
</dbReference>
<evidence type="ECO:0008006" key="10">
    <source>
        <dbReference type="Google" id="ProtNLM"/>
    </source>
</evidence>
<gene>
    <name evidence="8" type="ORF">F0562_010234</name>
</gene>
<keyword evidence="9" id="KW-1185">Reference proteome</keyword>
<evidence type="ECO:0000256" key="1">
    <source>
        <dbReference type="ARBA" id="ARBA00022729"/>
    </source>
</evidence>
<dbReference type="OrthoDB" id="1910371at2759"/>
<evidence type="ECO:0000256" key="3">
    <source>
        <dbReference type="ARBA" id="ARBA00023180"/>
    </source>
</evidence>
<dbReference type="Gene3D" id="3.30.200.20">
    <property type="entry name" value="Phosphorylase Kinase, domain 1"/>
    <property type="match status" value="1"/>
</dbReference>
<evidence type="ECO:0000313" key="8">
    <source>
        <dbReference type="EMBL" id="KAA8523811.1"/>
    </source>
</evidence>
<dbReference type="PANTHER" id="PTHR32444">
    <property type="entry name" value="BULB-TYPE LECTIN DOMAIN-CONTAINING PROTEIN"/>
    <property type="match status" value="1"/>
</dbReference>
<dbReference type="CDD" id="cd01098">
    <property type="entry name" value="PAN_AP_plant"/>
    <property type="match status" value="1"/>
</dbReference>
<name>A0A5J5A317_9ASTE</name>
<evidence type="ECO:0000256" key="5">
    <source>
        <dbReference type="SAM" id="SignalP"/>
    </source>
</evidence>
<keyword evidence="4" id="KW-0472">Membrane</keyword>
<dbReference type="SMART" id="SM00473">
    <property type="entry name" value="PAN_AP"/>
    <property type="match status" value="1"/>
</dbReference>
<keyword evidence="1 5" id="KW-0732">Signal</keyword>
<evidence type="ECO:0000313" key="9">
    <source>
        <dbReference type="Proteomes" id="UP000325577"/>
    </source>
</evidence>
<dbReference type="PROSITE" id="PS50927">
    <property type="entry name" value="BULB_LECTIN"/>
    <property type="match status" value="1"/>
</dbReference>
<dbReference type="EMBL" id="CM018047">
    <property type="protein sequence ID" value="KAA8523811.1"/>
    <property type="molecule type" value="Genomic_DNA"/>
</dbReference>
<dbReference type="InterPro" id="IPR001480">
    <property type="entry name" value="Bulb-type_lectin_dom"/>
</dbReference>
<feature type="domain" description="Bulb-type lectin" evidence="6">
    <location>
        <begin position="32"/>
        <end position="152"/>
    </location>
</feature>
<dbReference type="Pfam" id="PF01453">
    <property type="entry name" value="B_lectin"/>
    <property type="match status" value="1"/>
</dbReference>
<dbReference type="PROSITE" id="PS50948">
    <property type="entry name" value="PAN"/>
    <property type="match status" value="1"/>
</dbReference>
<keyword evidence="4" id="KW-0812">Transmembrane</keyword>
<keyword evidence="4" id="KW-1133">Transmembrane helix</keyword>
<evidence type="ECO:0000256" key="4">
    <source>
        <dbReference type="SAM" id="Phobius"/>
    </source>
</evidence>
<accession>A0A5J5A317</accession>
<evidence type="ECO:0000259" key="7">
    <source>
        <dbReference type="PROSITE" id="PS50948"/>
    </source>
</evidence>
<dbReference type="PANTHER" id="PTHR32444:SF118">
    <property type="entry name" value="OS09G0551150 PROTEIN"/>
    <property type="match status" value="1"/>
</dbReference>
<protein>
    <recommendedName>
        <fullName evidence="10">Bulb-type lectin domain-containing protein</fullName>
    </recommendedName>
</protein>
<sequence>MRKAKQMEAHPFFTSLYAAISLSFFLQLSLASDTMTLNQSISDGDTLVSFGHNFELGFFSPGDSKNRYLGIWYKITPGTVVWVANKDNPITDSHGVLTFSKNERLVLLNQTRSIIWSSNSSKEAENPVARLLNSGNLVLEDSTSKNTESCLWQSFDYLTNSWIAGMKIGLNKDTGLDQYLTSWKSTNDPSNGDCTYKIQNDGLPQMVLSKAGITKFRNGPWNGLRFNGIPPGPVYRPVLVFTEDKLFGYSEPYNNSVITRVTLNQSGLLNLYILQERSTEWAFVAIVPNDPCDNYGECGTNSVCRIYKSPICECLNGFIPKSLQKRDIYDWSSGCIRRKQLDCQRGEGFAKVVRVKLPDLLDVWLNKSMNLKECNAECLKNCSCIAYAISSINGTGCLMWFGDLIDIRELTTENIGQDIYIRLSASEQESIHDLNKKKKLVIIPVTSIVSGMLILVFVLQIIWKKRKTKKGEHWDLPLFDFDTIATATNNFSSANMLGVGGFGPVYKVI</sequence>